<sequence>MSRVIRNLTNANVAPWLDGIPELDVDIMELGAGSASEKNIIHIPRSMFKPEVLINNTTYPIALQAYTDDDVTVALDKYQTKVTTLSDDQIVGASYDKIDVVTKGHTEQMTASKFKKAIHAIAPAGDSATTPVIVATGEPLTEGGRPTLLYDDLVTAKAKWEASVGETPITDLRLVLCNDHWNDLLRDRKNFGDQLVNYKTGEVAPQIAGFRIFQYVANPLYTAAGAKRPFGSIADPTDVRASVFFDAGNIAKKTGLTKQYFAKAADDPENQTNKLNYRHYFIAVPAEAKYIGAIL</sequence>
<reference evidence="1 2" key="1">
    <citation type="submission" date="2021-11" db="EMBL/GenBank/DDBJ databases">
        <title>Seasonal and diel survey of microbial diversity of the Tyrrhenian coast.</title>
        <authorList>
            <person name="Gattoni G."/>
            <person name="Corral P."/>
        </authorList>
    </citation>
    <scope>NUCLEOTIDE SEQUENCE [LARGE SCALE GENOMIC DNA]</scope>
    <source>
        <strain evidence="1 2">Mr9</strain>
    </source>
</reference>
<evidence type="ECO:0000313" key="2">
    <source>
        <dbReference type="Proteomes" id="UP001197770"/>
    </source>
</evidence>
<comment type="caution">
    <text evidence="1">The sequence shown here is derived from an EMBL/GenBank/DDBJ whole genome shotgun (WGS) entry which is preliminary data.</text>
</comment>
<accession>A0ABS8GS05</accession>
<dbReference type="Pfam" id="PF25209">
    <property type="entry name" value="Phage_capsid_4"/>
    <property type="match status" value="1"/>
</dbReference>
<name>A0ABS8GS05_9FLAO</name>
<dbReference type="EMBL" id="JAJGMW010000002">
    <property type="protein sequence ID" value="MCC4211358.1"/>
    <property type="molecule type" value="Genomic_DNA"/>
</dbReference>
<evidence type="ECO:0008006" key="3">
    <source>
        <dbReference type="Google" id="ProtNLM"/>
    </source>
</evidence>
<organism evidence="1 2">
    <name type="scientific">Leeuwenhoekiella parthenopeia</name>
    <dbReference type="NCBI Taxonomy" id="2890320"/>
    <lineage>
        <taxon>Bacteria</taxon>
        <taxon>Pseudomonadati</taxon>
        <taxon>Bacteroidota</taxon>
        <taxon>Flavobacteriia</taxon>
        <taxon>Flavobacteriales</taxon>
        <taxon>Flavobacteriaceae</taxon>
        <taxon>Leeuwenhoekiella</taxon>
    </lineage>
</organism>
<dbReference type="Proteomes" id="UP001197770">
    <property type="component" value="Unassembled WGS sequence"/>
</dbReference>
<protein>
    <recommendedName>
        <fullName evidence="3">Major capsid protein</fullName>
    </recommendedName>
</protein>
<gene>
    <name evidence="1" type="ORF">LLW17_01390</name>
</gene>
<proteinExistence type="predicted"/>
<dbReference type="RefSeq" id="WP_228228479.1">
    <property type="nucleotide sequence ID" value="NZ_JAJGMW010000002.1"/>
</dbReference>
<keyword evidence="2" id="KW-1185">Reference proteome</keyword>
<evidence type="ECO:0000313" key="1">
    <source>
        <dbReference type="EMBL" id="MCC4211358.1"/>
    </source>
</evidence>